<gene>
    <name evidence="3" type="ORF">CFB84_38240</name>
</gene>
<dbReference type="OrthoDB" id="9774675at2"/>
<accession>A0A228HTQ5</accession>
<comment type="similarity">
    <text evidence="1">Belongs to the carotenoid/retinoid oxidoreductase family.</text>
</comment>
<dbReference type="EMBL" id="NKFA01000032">
    <property type="protein sequence ID" value="OXI33573.1"/>
    <property type="molecule type" value="Genomic_DNA"/>
</dbReference>
<organism evidence="3 4">
    <name type="scientific">Burkholderia aenigmatica</name>
    <dbReference type="NCBI Taxonomy" id="2015348"/>
    <lineage>
        <taxon>Bacteria</taxon>
        <taxon>Pseudomonadati</taxon>
        <taxon>Pseudomonadota</taxon>
        <taxon>Betaproteobacteria</taxon>
        <taxon>Burkholderiales</taxon>
        <taxon>Burkholderiaceae</taxon>
        <taxon>Burkholderia</taxon>
        <taxon>Burkholderia cepacia complex</taxon>
    </lineage>
</organism>
<dbReference type="PANTHER" id="PTHR43734">
    <property type="entry name" value="PHYTOENE DESATURASE"/>
    <property type="match status" value="1"/>
</dbReference>
<feature type="domain" description="Amine oxidase" evidence="2">
    <location>
        <begin position="18"/>
        <end position="405"/>
    </location>
</feature>
<reference evidence="3 4" key="2">
    <citation type="submission" date="2017-08" db="EMBL/GenBank/DDBJ databases">
        <title>WGS of novel Burkholderia cepaca complex species.</title>
        <authorList>
            <person name="Lipuma J."/>
            <person name="Spilker T."/>
        </authorList>
    </citation>
    <scope>NUCLEOTIDE SEQUENCE [LARGE SCALE GENOMIC DNA]</scope>
    <source>
        <strain evidence="3 4">AU17325</strain>
    </source>
</reference>
<sequence>MQAESSSFDVVVIGAGAGGICAAARLAHLGYRTLLVESLDRVGGRASTREVDGFLCNTGALIIEVDGAVAKTYEDLGLALDLHIPRRASTVLRANGKDINLSEGIGGWLRNAGPKAMAAMTGLIPWLAPKKRQSLSEWLNRFTRSPAVHGLIDNAVGAMFAANSTIFQADVFLHYFTKDTAFRKFGLPPGGTIEVWKPLVDLIVSKGGEVWLDASVKALEFSATGLVDAVVIERGGRSTTVPCNVVVSNIGPLQTALLAEEAQFPRGYVQSVRDATHPAAIITVHFASRQPLAHFPGLALFAKTRRMVYAANFSAPELRRAPPGWHLYCGASVPRPPCGQFDVEKETALLFDDLREHFPGFDNARIVAVDVTAHEWPAQRAVTGYDLPSQTPVGNLWNVGDGVKPWGSGGTAACAEVARRVVEDIQVRFPLSLPASRLTVNASGEHEAVRM</sequence>
<dbReference type="PANTHER" id="PTHR43734:SF4">
    <property type="entry name" value="AMINE OXIDASE DOMAIN-CONTAINING PROTEIN"/>
    <property type="match status" value="1"/>
</dbReference>
<dbReference type="GO" id="GO:0016491">
    <property type="term" value="F:oxidoreductase activity"/>
    <property type="evidence" value="ECO:0007669"/>
    <property type="project" value="InterPro"/>
</dbReference>
<dbReference type="RefSeq" id="WP_089454189.1">
    <property type="nucleotide sequence ID" value="NZ_NKFA01000032.1"/>
</dbReference>
<dbReference type="SUPFAM" id="SSF51905">
    <property type="entry name" value="FAD/NAD(P)-binding domain"/>
    <property type="match status" value="1"/>
</dbReference>
<dbReference type="Gene3D" id="3.90.660.50">
    <property type="match status" value="1"/>
</dbReference>
<evidence type="ECO:0000259" key="2">
    <source>
        <dbReference type="Pfam" id="PF01593"/>
    </source>
</evidence>
<dbReference type="Proteomes" id="UP000214600">
    <property type="component" value="Unassembled WGS sequence"/>
</dbReference>
<dbReference type="Pfam" id="PF01593">
    <property type="entry name" value="Amino_oxidase"/>
    <property type="match status" value="1"/>
</dbReference>
<reference evidence="4" key="1">
    <citation type="submission" date="2017-06" db="EMBL/GenBank/DDBJ databases">
        <authorList>
            <person name="LiPuma J."/>
            <person name="Spilker T."/>
        </authorList>
    </citation>
    <scope>NUCLEOTIDE SEQUENCE [LARGE SCALE GENOMIC DNA]</scope>
    <source>
        <strain evidence="4">AU17325</strain>
    </source>
</reference>
<evidence type="ECO:0000313" key="4">
    <source>
        <dbReference type="Proteomes" id="UP000214600"/>
    </source>
</evidence>
<dbReference type="AlphaFoldDB" id="A0A228HTQ5"/>
<evidence type="ECO:0000256" key="1">
    <source>
        <dbReference type="ARBA" id="ARBA00006046"/>
    </source>
</evidence>
<name>A0A228HTQ5_9BURK</name>
<evidence type="ECO:0000313" key="3">
    <source>
        <dbReference type="EMBL" id="OXI33573.1"/>
    </source>
</evidence>
<proteinExistence type="inferred from homology"/>
<comment type="caution">
    <text evidence="3">The sequence shown here is derived from an EMBL/GenBank/DDBJ whole genome shotgun (WGS) entry which is preliminary data.</text>
</comment>
<dbReference type="InterPro" id="IPR002937">
    <property type="entry name" value="Amino_oxidase"/>
</dbReference>
<protein>
    <submittedName>
        <fullName evidence="3">Amine oxidase</fullName>
    </submittedName>
</protein>
<dbReference type="Gene3D" id="3.50.50.60">
    <property type="entry name" value="FAD/NAD(P)-binding domain"/>
    <property type="match status" value="1"/>
</dbReference>
<dbReference type="InterPro" id="IPR036188">
    <property type="entry name" value="FAD/NAD-bd_sf"/>
</dbReference>